<dbReference type="EMBL" id="FOGB01000008">
    <property type="protein sequence ID" value="SEQ81264.1"/>
    <property type="molecule type" value="Genomic_DNA"/>
</dbReference>
<organism evidence="2 3">
    <name type="scientific">Amphritea atlantica</name>
    <dbReference type="NCBI Taxonomy" id="355243"/>
    <lineage>
        <taxon>Bacteria</taxon>
        <taxon>Pseudomonadati</taxon>
        <taxon>Pseudomonadota</taxon>
        <taxon>Gammaproteobacteria</taxon>
        <taxon>Oceanospirillales</taxon>
        <taxon>Oceanospirillaceae</taxon>
        <taxon>Amphritea</taxon>
    </lineage>
</organism>
<evidence type="ECO:0000313" key="3">
    <source>
        <dbReference type="Proteomes" id="UP000198749"/>
    </source>
</evidence>
<dbReference type="STRING" id="355243.SAMN03080615_02851"/>
<dbReference type="Proteomes" id="UP000198749">
    <property type="component" value="Unassembled WGS sequence"/>
</dbReference>
<proteinExistence type="predicted"/>
<evidence type="ECO:0000256" key="1">
    <source>
        <dbReference type="SAM" id="MobiDB-lite"/>
    </source>
</evidence>
<reference evidence="3" key="1">
    <citation type="submission" date="2016-10" db="EMBL/GenBank/DDBJ databases">
        <authorList>
            <person name="Varghese N."/>
            <person name="Submissions S."/>
        </authorList>
    </citation>
    <scope>NUCLEOTIDE SEQUENCE [LARGE SCALE GENOMIC DNA]</scope>
    <source>
        <strain evidence="3">DSM 18887</strain>
    </source>
</reference>
<name>A0A1H9J346_9GAMM</name>
<protein>
    <submittedName>
        <fullName evidence="2">Uncharacterized protein</fullName>
    </submittedName>
</protein>
<sequence>MGVYAIKNAFLDTKINFSGSWLSIFSAQQSVNSEGEEAEKSDLKQSVMRADG</sequence>
<accession>A0A1H9J346</accession>
<keyword evidence="3" id="KW-1185">Reference proteome</keyword>
<feature type="region of interest" description="Disordered" evidence="1">
    <location>
        <begin position="33"/>
        <end position="52"/>
    </location>
</feature>
<dbReference type="AlphaFoldDB" id="A0A1H9J346"/>
<evidence type="ECO:0000313" key="2">
    <source>
        <dbReference type="EMBL" id="SEQ81264.1"/>
    </source>
</evidence>
<gene>
    <name evidence="2" type="ORF">SAMN03080615_02851</name>
</gene>